<evidence type="ECO:0000256" key="3">
    <source>
        <dbReference type="ARBA" id="ARBA00023237"/>
    </source>
</evidence>
<evidence type="ECO:0000256" key="5">
    <source>
        <dbReference type="SAM" id="SignalP"/>
    </source>
</evidence>
<dbReference type="HAMAP" id="MF_00923">
    <property type="entry name" value="OM_assembly_BamB"/>
    <property type="match status" value="1"/>
</dbReference>
<dbReference type="InterPro" id="IPR002372">
    <property type="entry name" value="PQQ_rpt_dom"/>
</dbReference>
<evidence type="ECO:0000313" key="7">
    <source>
        <dbReference type="EMBL" id="MET4580225.1"/>
    </source>
</evidence>
<accession>A0ABV2QGR5</accession>
<keyword evidence="1 4" id="KW-0732">Signal</keyword>
<dbReference type="InterPro" id="IPR018391">
    <property type="entry name" value="PQQ_b-propeller_rpt"/>
</dbReference>
<dbReference type="SUPFAM" id="SSF50998">
    <property type="entry name" value="Quinoprotein alcohol dehydrogenase-like"/>
    <property type="match status" value="1"/>
</dbReference>
<comment type="subcellular location">
    <subcellularLocation>
        <location evidence="4">Cell outer membrane</location>
        <topology evidence="4">Lipid-anchor</topology>
    </subcellularLocation>
</comment>
<name>A0ABV2QGR5_9BURK</name>
<dbReference type="InterPro" id="IPR015943">
    <property type="entry name" value="WD40/YVTN_repeat-like_dom_sf"/>
</dbReference>
<feature type="signal peptide" evidence="5">
    <location>
        <begin position="1"/>
        <end position="24"/>
    </location>
</feature>
<sequence length="379" mass="38751">MNRKLGFPRLLPLVGSLLVGAVLAGCAAGSSRPKPAELPPNVVQVAVRQAWTAKLPAVTFPLQVSVQGNQVVVAGDDGTVVTLNADTGRELSRAAVGEPLAAGVGSDGRTSAVITRSNQVVALAGGRELWRRKLSSQSFTAPLVAGGRVFVLGADRSLTALDGSNGAVIWNVTRPAEPLVLRQSGVLLAVDGNLVAGLAGRLVGVNPDSGTVLWEAPVAAARGTNDVERLVDLVSGVSRQGTEICARAFQTAVGCIEAATGTTRWSKPANGATGVAGDGEMLFGAEADGKVMAWRSATGDRGWVNEALQWRVLTGPLSLGRSVVVGDSTGLVHMLSRENGSPLNRLTTDSSGVATTPVAAGNTLVVVTRSGGVYGFVPD</sequence>
<evidence type="ECO:0000256" key="2">
    <source>
        <dbReference type="ARBA" id="ARBA00023136"/>
    </source>
</evidence>
<keyword evidence="3 4" id="KW-0998">Cell outer membrane</keyword>
<keyword evidence="2 4" id="KW-0472">Membrane</keyword>
<evidence type="ECO:0000256" key="1">
    <source>
        <dbReference type="ARBA" id="ARBA00022729"/>
    </source>
</evidence>
<comment type="similarity">
    <text evidence="4">Belongs to the BamB family.</text>
</comment>
<dbReference type="NCBIfam" id="TIGR03300">
    <property type="entry name" value="assembly_YfgL"/>
    <property type="match status" value="1"/>
</dbReference>
<dbReference type="PANTHER" id="PTHR34512:SF30">
    <property type="entry name" value="OUTER MEMBRANE PROTEIN ASSEMBLY FACTOR BAMB"/>
    <property type="match status" value="1"/>
</dbReference>
<dbReference type="SMART" id="SM00564">
    <property type="entry name" value="PQQ"/>
    <property type="match status" value="4"/>
</dbReference>
<proteinExistence type="inferred from homology"/>
<dbReference type="Pfam" id="PF13360">
    <property type="entry name" value="PQQ_2"/>
    <property type="match status" value="1"/>
</dbReference>
<keyword evidence="4" id="KW-0564">Palmitate</keyword>
<dbReference type="PANTHER" id="PTHR34512">
    <property type="entry name" value="CELL SURFACE PROTEIN"/>
    <property type="match status" value="1"/>
</dbReference>
<evidence type="ECO:0000259" key="6">
    <source>
        <dbReference type="Pfam" id="PF13360"/>
    </source>
</evidence>
<dbReference type="EMBL" id="JBEPSH010000015">
    <property type="protein sequence ID" value="MET4580225.1"/>
    <property type="molecule type" value="Genomic_DNA"/>
</dbReference>
<dbReference type="InterPro" id="IPR017687">
    <property type="entry name" value="BamB"/>
</dbReference>
<dbReference type="RefSeq" id="WP_354448989.1">
    <property type="nucleotide sequence ID" value="NZ_JBEPSH010000015.1"/>
</dbReference>
<keyword evidence="4" id="KW-0449">Lipoprotein</keyword>
<dbReference type="Proteomes" id="UP001549320">
    <property type="component" value="Unassembled WGS sequence"/>
</dbReference>
<comment type="caution">
    <text evidence="7">The sequence shown here is derived from an EMBL/GenBank/DDBJ whole genome shotgun (WGS) entry which is preliminary data.</text>
</comment>
<feature type="domain" description="Pyrrolo-quinoline quinone repeat" evidence="6">
    <location>
        <begin position="77"/>
        <end position="303"/>
    </location>
</feature>
<comment type="function">
    <text evidence="4">Part of the outer membrane protein assembly complex, which is involved in assembly and insertion of beta-barrel proteins into the outer membrane.</text>
</comment>
<keyword evidence="8" id="KW-1185">Reference proteome</keyword>
<feature type="chain" id="PRO_5045571333" description="Outer membrane protein assembly factor BamB" evidence="5">
    <location>
        <begin position="25"/>
        <end position="379"/>
    </location>
</feature>
<reference evidence="7 8" key="1">
    <citation type="submission" date="2024-06" db="EMBL/GenBank/DDBJ databases">
        <title>Sorghum-associated microbial communities from plants grown in Nebraska, USA.</title>
        <authorList>
            <person name="Schachtman D."/>
        </authorList>
    </citation>
    <scope>NUCLEOTIDE SEQUENCE [LARGE SCALE GENOMIC DNA]</scope>
    <source>
        <strain evidence="7 8">2709</strain>
    </source>
</reference>
<dbReference type="PROSITE" id="PS51257">
    <property type="entry name" value="PROKAR_LIPOPROTEIN"/>
    <property type="match status" value="1"/>
</dbReference>
<organism evidence="7 8">
    <name type="scientific">Ottowia thiooxydans</name>
    <dbReference type="NCBI Taxonomy" id="219182"/>
    <lineage>
        <taxon>Bacteria</taxon>
        <taxon>Pseudomonadati</taxon>
        <taxon>Pseudomonadota</taxon>
        <taxon>Betaproteobacteria</taxon>
        <taxon>Burkholderiales</taxon>
        <taxon>Comamonadaceae</taxon>
        <taxon>Ottowia</taxon>
    </lineage>
</organism>
<comment type="subunit">
    <text evidence="4">Part of the Bam complex.</text>
</comment>
<dbReference type="InterPro" id="IPR011047">
    <property type="entry name" value="Quinoprotein_ADH-like_sf"/>
</dbReference>
<evidence type="ECO:0000313" key="8">
    <source>
        <dbReference type="Proteomes" id="UP001549320"/>
    </source>
</evidence>
<gene>
    <name evidence="4" type="primary">bamB</name>
    <name evidence="7" type="ORF">ABIE13_005365</name>
</gene>
<protein>
    <recommendedName>
        <fullName evidence="4">Outer membrane protein assembly factor BamB</fullName>
    </recommendedName>
</protein>
<dbReference type="Gene3D" id="2.130.10.10">
    <property type="entry name" value="YVTN repeat-like/Quinoprotein amine dehydrogenase"/>
    <property type="match status" value="1"/>
</dbReference>
<evidence type="ECO:0000256" key="4">
    <source>
        <dbReference type="HAMAP-Rule" id="MF_00923"/>
    </source>
</evidence>